<organism evidence="2 3">
    <name type="scientific">Nitrospirillum viridazoti CBAmc</name>
    <dbReference type="NCBI Taxonomy" id="1441467"/>
    <lineage>
        <taxon>Bacteria</taxon>
        <taxon>Pseudomonadati</taxon>
        <taxon>Pseudomonadota</taxon>
        <taxon>Alphaproteobacteria</taxon>
        <taxon>Rhodospirillales</taxon>
        <taxon>Azospirillaceae</taxon>
        <taxon>Nitrospirillum</taxon>
        <taxon>Nitrospirillum viridazoti</taxon>
    </lineage>
</organism>
<dbReference type="AlphaFoldDB" id="A0A248JNA4"/>
<dbReference type="Gene3D" id="3.90.1200.10">
    <property type="match status" value="1"/>
</dbReference>
<dbReference type="EMBL" id="CP022110">
    <property type="protein sequence ID" value="ASG20223.1"/>
    <property type="molecule type" value="Genomic_DNA"/>
</dbReference>
<protein>
    <recommendedName>
        <fullName evidence="1">Aminoglycoside phosphotransferase domain-containing protein</fullName>
    </recommendedName>
</protein>
<reference evidence="2 3" key="1">
    <citation type="submission" date="2017-06" db="EMBL/GenBank/DDBJ databases">
        <title>Complete genome sequence of Nitrospirillum amazonense strain CBAmC, an endophytic nitrogen-fixing and plant growth-promoting bacterium, isolated from sugarcane.</title>
        <authorList>
            <person name="Schwab S."/>
            <person name="dos Santos Teixeira K.R."/>
            <person name="Simoes Araujo J.L."/>
            <person name="Soares Vidal M."/>
            <person name="Borges de Freitas H.R."/>
            <person name="Rivello Crivelaro A.L."/>
            <person name="Bueno de Camargo Nunes A."/>
            <person name="dos Santos C.M."/>
            <person name="Palmeira da Silva Rosa D."/>
            <person name="da Silva Padilha D."/>
            <person name="da Silva E."/>
            <person name="Araujo Terra L."/>
            <person name="Soares Mendes V."/>
            <person name="Farinelli L."/>
            <person name="Magalhaes Cruz L."/>
            <person name="Baldani J.I."/>
        </authorList>
    </citation>
    <scope>NUCLEOTIDE SEQUENCE [LARGE SCALE GENOMIC DNA]</scope>
    <source>
        <strain evidence="2 3">CBAmC</strain>
    </source>
</reference>
<dbReference type="InterPro" id="IPR011009">
    <property type="entry name" value="Kinase-like_dom_sf"/>
</dbReference>
<evidence type="ECO:0000313" key="2">
    <source>
        <dbReference type="EMBL" id="ASG20223.1"/>
    </source>
</evidence>
<proteinExistence type="predicted"/>
<dbReference type="SUPFAM" id="SSF56112">
    <property type="entry name" value="Protein kinase-like (PK-like)"/>
    <property type="match status" value="1"/>
</dbReference>
<dbReference type="Pfam" id="PF01636">
    <property type="entry name" value="APH"/>
    <property type="match status" value="1"/>
</dbReference>
<dbReference type="Proteomes" id="UP000197153">
    <property type="component" value="Chromosome 1"/>
</dbReference>
<gene>
    <name evidence="2" type="ORF">Y958_04865</name>
</gene>
<dbReference type="KEGG" id="nao:Y958_04865"/>
<sequence>MTSFKSVLGNLLGVLPHDIAMITDGVNKNLRVATDDLDLFARFSPGFLHSKSELENEVELLNSLNAVGAPCCKPVSMKGRFITGPFHIEGVEYHLFLNETIAGDVLGPQLADARQFGRSLATVHRTRVEKWDASEAPRNRMVRGAKNINPVFQELKQLLAAQEDRDGECLIGICHGDAWLGNAKWSDGRAVLFDFEYARVGPVVYDIASFIWSLQEVRDNDLQLALFKNFVQGYRSVYDVSFDEGALKANVLRREIHNIEFLSTHIAMSSEVQVAATELAKATCALVQSDRFLEFSWH</sequence>
<feature type="domain" description="Aminoglycoside phosphotransferase" evidence="1">
    <location>
        <begin position="27"/>
        <end position="236"/>
    </location>
</feature>
<dbReference type="RefSeq" id="WP_088871112.1">
    <property type="nucleotide sequence ID" value="NZ_CP022110.1"/>
</dbReference>
<evidence type="ECO:0000313" key="3">
    <source>
        <dbReference type="Proteomes" id="UP000197153"/>
    </source>
</evidence>
<accession>A0A248JNA4</accession>
<keyword evidence="3" id="KW-1185">Reference proteome</keyword>
<evidence type="ECO:0000259" key="1">
    <source>
        <dbReference type="Pfam" id="PF01636"/>
    </source>
</evidence>
<dbReference type="InterPro" id="IPR002575">
    <property type="entry name" value="Aminoglycoside_PTrfase"/>
</dbReference>
<name>A0A248JNA4_9PROT</name>